<accession>A0A0W0R3S2</accession>
<dbReference type="GO" id="GO:0016787">
    <property type="term" value="F:hydrolase activity"/>
    <property type="evidence" value="ECO:0007669"/>
    <property type="project" value="UniProtKB-KW"/>
</dbReference>
<dbReference type="InterPro" id="IPR035093">
    <property type="entry name" value="RelE/ParE_toxin_dom_sf"/>
</dbReference>
<dbReference type="EMBL" id="LR134433">
    <property type="protein sequence ID" value="VEH85971.1"/>
    <property type="molecule type" value="Genomic_DNA"/>
</dbReference>
<keyword evidence="5" id="KW-1185">Reference proteome</keyword>
<gene>
    <name evidence="3" type="primary">relE</name>
    <name evidence="4" type="synonym">relE_2</name>
    <name evidence="3" type="ORF">Lade_0347</name>
    <name evidence="4" type="ORF">NCTC12735_01616</name>
</gene>
<dbReference type="RefSeq" id="WP_058461425.1">
    <property type="nucleotide sequence ID" value="NZ_CAAAHS010000006.1"/>
</dbReference>
<geneLocation type="plasmid" evidence="4 6">
    <name>24</name>
</geneLocation>
<dbReference type="OrthoDB" id="9801234at2"/>
<dbReference type="SUPFAM" id="SSF143011">
    <property type="entry name" value="RelE-like"/>
    <property type="match status" value="1"/>
</dbReference>
<dbReference type="PANTHER" id="PTHR35601:SF1">
    <property type="entry name" value="TOXIN RELE"/>
    <property type="match status" value="1"/>
</dbReference>
<dbReference type="STRING" id="45056.Lade_0347"/>
<dbReference type="EC" id="3.1.-.-" evidence="3 4"/>
<dbReference type="PATRIC" id="fig|45056.6.peg.354"/>
<dbReference type="EMBL" id="LNKA01000001">
    <property type="protein sequence ID" value="KTC65689.1"/>
    <property type="molecule type" value="Genomic_DNA"/>
</dbReference>
<evidence type="ECO:0000313" key="6">
    <source>
        <dbReference type="Proteomes" id="UP000281170"/>
    </source>
</evidence>
<sequence length="96" mass="11282">MTYKLSFHPKALEEWNNLDNRIKKRFKKKLAERLDNPHVPKSKLHGDLSHCYKIKLLKDGYRLVYQVNENSVTVMVVAVGQRDKSKAYEAAIKRLK</sequence>
<keyword evidence="2" id="KW-1277">Toxin-antitoxin system</keyword>
<dbReference type="KEGG" id="ladl:NCTC12735_01616"/>
<evidence type="ECO:0000313" key="3">
    <source>
        <dbReference type="EMBL" id="KTC65689.1"/>
    </source>
</evidence>
<protein>
    <submittedName>
        <fullName evidence="4">Toxin of the RelE-RelB toxin-antitoxin system Qin prophage</fullName>
        <ecNumber evidence="3 4">3.1.-.-</ecNumber>
    </submittedName>
    <submittedName>
        <fullName evidence="3">mRNA interferase RelE</fullName>
    </submittedName>
</protein>
<reference evidence="4 6" key="2">
    <citation type="submission" date="2018-12" db="EMBL/GenBank/DDBJ databases">
        <authorList>
            <consortium name="Pathogen Informatics"/>
        </authorList>
    </citation>
    <scope>NUCLEOTIDE SEQUENCE [LARGE SCALE GENOMIC DNA]</scope>
    <source>
        <strain evidence="4 6">NCTC12735</strain>
        <plasmid evidence="6">24</plasmid>
    </source>
</reference>
<dbReference type="InterPro" id="IPR007712">
    <property type="entry name" value="RelE/ParE_toxin"/>
</dbReference>
<name>A0A0W0R3S2_9GAMM</name>
<evidence type="ECO:0000256" key="2">
    <source>
        <dbReference type="ARBA" id="ARBA00022649"/>
    </source>
</evidence>
<organism evidence="3 5">
    <name type="scientific">Legionella adelaidensis</name>
    <dbReference type="NCBI Taxonomy" id="45056"/>
    <lineage>
        <taxon>Bacteria</taxon>
        <taxon>Pseudomonadati</taxon>
        <taxon>Pseudomonadota</taxon>
        <taxon>Gammaproteobacteria</taxon>
        <taxon>Legionellales</taxon>
        <taxon>Legionellaceae</taxon>
        <taxon>Legionella</taxon>
    </lineage>
</organism>
<dbReference type="Gene3D" id="3.30.2310.20">
    <property type="entry name" value="RelE-like"/>
    <property type="match status" value="1"/>
</dbReference>
<dbReference type="AlphaFoldDB" id="A0A0W0R3S2"/>
<comment type="similarity">
    <text evidence="1">Belongs to the RelE toxin family.</text>
</comment>
<dbReference type="Proteomes" id="UP000281170">
    <property type="component" value="Plasmid 24"/>
</dbReference>
<dbReference type="Proteomes" id="UP000054859">
    <property type="component" value="Unassembled WGS sequence"/>
</dbReference>
<evidence type="ECO:0000313" key="5">
    <source>
        <dbReference type="Proteomes" id="UP000054859"/>
    </source>
</evidence>
<evidence type="ECO:0000313" key="4">
    <source>
        <dbReference type="EMBL" id="VEH85971.1"/>
    </source>
</evidence>
<proteinExistence type="inferred from homology"/>
<evidence type="ECO:0000256" key="1">
    <source>
        <dbReference type="ARBA" id="ARBA00006226"/>
    </source>
</evidence>
<dbReference type="PANTHER" id="PTHR35601">
    <property type="entry name" value="TOXIN RELE"/>
    <property type="match status" value="1"/>
</dbReference>
<keyword evidence="4" id="KW-0614">Plasmid</keyword>
<dbReference type="NCBIfam" id="TIGR02385">
    <property type="entry name" value="RelE_StbE"/>
    <property type="match status" value="1"/>
</dbReference>
<keyword evidence="3" id="KW-0378">Hydrolase</keyword>
<dbReference type="Pfam" id="PF05016">
    <property type="entry name" value="ParE_toxin"/>
    <property type="match status" value="1"/>
</dbReference>
<reference evidence="3 5" key="1">
    <citation type="submission" date="2015-11" db="EMBL/GenBank/DDBJ databases">
        <title>Identification of large and diverse effector repertoires of 38 Legionella species.</title>
        <authorList>
            <person name="Burstein D."/>
            <person name="Amaro F."/>
            <person name="Zusman T."/>
            <person name="Lifshitz Z."/>
            <person name="Cohen O."/>
            <person name="Gilbert J.A."/>
            <person name="Pupko T."/>
            <person name="Shuman H.A."/>
            <person name="Segal G."/>
        </authorList>
    </citation>
    <scope>NUCLEOTIDE SEQUENCE [LARGE SCALE GENOMIC DNA]</scope>
    <source>
        <strain evidence="3 5">1762-AUS-E</strain>
    </source>
</reference>